<keyword evidence="1" id="KW-0812">Transmembrane</keyword>
<keyword evidence="1" id="KW-0472">Membrane</keyword>
<sequence>MSLADKKNKEPSLAFGGQAVMEGVMMRSKDNLVICVRQPNQEIVTKTEKLRSLSQKYKILKIPFIRGILALFETLYSGVKGIYFSANATFGDENEEVSLSPKEIAITVVFSFFLSVLIFSVTPFFLTGLLNLGQGVVFSITEGIIRIGFLLGYLAVVSMLKDFKRILQYHGAEHASINAYEAGVELNVENVRTFSRFHPRCGTSFLLIVSVVSILFFSIISSPDYLTRLSYRIILIPAISSVSYELLRISDRYKKSIIVRALVAPGIFLQRFTTRQPDDGMIEVAIKALKEVETMQLTNE</sequence>
<feature type="transmembrane region" description="Helical" evidence="1">
    <location>
        <begin position="205"/>
        <end position="223"/>
    </location>
</feature>
<feature type="transmembrane region" description="Helical" evidence="1">
    <location>
        <begin position="229"/>
        <end position="247"/>
    </location>
</feature>
<name>A0A0M0BW51_9ARCH</name>
<protein>
    <recommendedName>
        <fullName evidence="4">Metal-dependent enzyme</fullName>
    </recommendedName>
</protein>
<comment type="caution">
    <text evidence="2">The sequence shown here is derived from an EMBL/GenBank/DDBJ whole genome shotgun (WGS) entry which is preliminary data.</text>
</comment>
<dbReference type="Pfam" id="PF07136">
    <property type="entry name" value="DUF1385"/>
    <property type="match status" value="1"/>
</dbReference>
<dbReference type="PATRIC" id="fig|1685124.3.peg.422"/>
<evidence type="ECO:0000256" key="1">
    <source>
        <dbReference type="SAM" id="Phobius"/>
    </source>
</evidence>
<dbReference type="PANTHER" id="PTHR42867">
    <property type="entry name" value="MEMBRANE PROTEIN-RELATED"/>
    <property type="match status" value="1"/>
</dbReference>
<reference evidence="2 3" key="1">
    <citation type="submission" date="2015-06" db="EMBL/GenBank/DDBJ databases">
        <title>New insights into the roles of widespread benthic archaea in carbon and nitrogen cycling.</title>
        <authorList>
            <person name="Lazar C.S."/>
            <person name="Baker B.J."/>
            <person name="Seitz K.W."/>
            <person name="Hyde A.S."/>
            <person name="Dick G.J."/>
            <person name="Hinrichs K.-U."/>
            <person name="Teske A.P."/>
        </authorList>
    </citation>
    <scope>NUCLEOTIDE SEQUENCE [LARGE SCALE GENOMIC DNA]</scope>
    <source>
        <strain evidence="2">SG8-32-1</strain>
    </source>
</reference>
<evidence type="ECO:0008006" key="4">
    <source>
        <dbReference type="Google" id="ProtNLM"/>
    </source>
</evidence>
<feature type="transmembrane region" description="Helical" evidence="1">
    <location>
        <begin position="132"/>
        <end position="156"/>
    </location>
</feature>
<gene>
    <name evidence="2" type="ORF">AC477_02370</name>
</gene>
<evidence type="ECO:0000313" key="3">
    <source>
        <dbReference type="Proteomes" id="UP000037237"/>
    </source>
</evidence>
<feature type="transmembrane region" description="Helical" evidence="1">
    <location>
        <begin position="104"/>
        <end position="126"/>
    </location>
</feature>
<dbReference type="Proteomes" id="UP000037237">
    <property type="component" value="Unassembled WGS sequence"/>
</dbReference>
<evidence type="ECO:0000313" key="2">
    <source>
        <dbReference type="EMBL" id="KON32837.1"/>
    </source>
</evidence>
<dbReference type="AlphaFoldDB" id="A0A0M0BW51"/>
<proteinExistence type="predicted"/>
<dbReference type="EMBL" id="LFWU01000051">
    <property type="protein sequence ID" value="KON32837.1"/>
    <property type="molecule type" value="Genomic_DNA"/>
</dbReference>
<dbReference type="InterPro" id="IPR010787">
    <property type="entry name" value="DUF1385"/>
</dbReference>
<dbReference type="PANTHER" id="PTHR42867:SF1">
    <property type="entry name" value="MEMBRANE PROTEIN-RELATED"/>
    <property type="match status" value="1"/>
</dbReference>
<accession>A0A0M0BW51</accession>
<keyword evidence="1" id="KW-1133">Transmembrane helix</keyword>
<organism evidence="2 3">
    <name type="scientific">miscellaneous Crenarchaeota group-1 archaeon SG8-32-1</name>
    <dbReference type="NCBI Taxonomy" id="1685124"/>
    <lineage>
        <taxon>Archaea</taxon>
        <taxon>Candidatus Bathyarchaeota</taxon>
        <taxon>MCG-1</taxon>
    </lineage>
</organism>